<keyword evidence="2" id="KW-1185">Reference proteome</keyword>
<comment type="caution">
    <text evidence="1">The sequence shown here is derived from an EMBL/GenBank/DDBJ whole genome shotgun (WGS) entry which is preliminary data.</text>
</comment>
<dbReference type="Proteomes" id="UP000593564">
    <property type="component" value="Unassembled WGS sequence"/>
</dbReference>
<accession>A0A7J7FXA1</accession>
<evidence type="ECO:0000313" key="1">
    <source>
        <dbReference type="EMBL" id="KAF5932975.1"/>
    </source>
</evidence>
<name>A0A7J7FXA1_CAMSI</name>
<dbReference type="EMBL" id="JACBKZ010000014">
    <property type="protein sequence ID" value="KAF5932975.1"/>
    <property type="molecule type" value="Genomic_DNA"/>
</dbReference>
<reference evidence="2" key="1">
    <citation type="journal article" date="2020" name="Nat. Commun.">
        <title>Genome assembly of wild tea tree DASZ reveals pedigree and selection history of tea varieties.</title>
        <authorList>
            <person name="Zhang W."/>
            <person name="Zhang Y."/>
            <person name="Qiu H."/>
            <person name="Guo Y."/>
            <person name="Wan H."/>
            <person name="Zhang X."/>
            <person name="Scossa F."/>
            <person name="Alseekh S."/>
            <person name="Zhang Q."/>
            <person name="Wang P."/>
            <person name="Xu L."/>
            <person name="Schmidt M.H."/>
            <person name="Jia X."/>
            <person name="Li D."/>
            <person name="Zhu A."/>
            <person name="Guo F."/>
            <person name="Chen W."/>
            <person name="Ni D."/>
            <person name="Usadel B."/>
            <person name="Fernie A.R."/>
            <person name="Wen W."/>
        </authorList>
    </citation>
    <scope>NUCLEOTIDE SEQUENCE [LARGE SCALE GENOMIC DNA]</scope>
    <source>
        <strain evidence="2">cv. G240</strain>
    </source>
</reference>
<dbReference type="AlphaFoldDB" id="A0A7J7FXA1"/>
<gene>
    <name evidence="1" type="ORF">HYC85_029146</name>
</gene>
<sequence length="54" mass="6438">MRNQELLDYFSFDTLWTSSRYMYILNSSLHIGTPFEPHHLIGLKYRYVIQGTPS</sequence>
<organism evidence="1 2">
    <name type="scientific">Camellia sinensis</name>
    <name type="common">Tea plant</name>
    <name type="synonym">Thea sinensis</name>
    <dbReference type="NCBI Taxonomy" id="4442"/>
    <lineage>
        <taxon>Eukaryota</taxon>
        <taxon>Viridiplantae</taxon>
        <taxon>Streptophyta</taxon>
        <taxon>Embryophyta</taxon>
        <taxon>Tracheophyta</taxon>
        <taxon>Spermatophyta</taxon>
        <taxon>Magnoliopsida</taxon>
        <taxon>eudicotyledons</taxon>
        <taxon>Gunneridae</taxon>
        <taxon>Pentapetalae</taxon>
        <taxon>asterids</taxon>
        <taxon>Ericales</taxon>
        <taxon>Theaceae</taxon>
        <taxon>Camellia</taxon>
    </lineage>
</organism>
<proteinExistence type="predicted"/>
<protein>
    <submittedName>
        <fullName evidence="1">Uncharacterized protein</fullName>
    </submittedName>
</protein>
<reference evidence="1 2" key="2">
    <citation type="submission" date="2020-07" db="EMBL/GenBank/DDBJ databases">
        <title>Genome assembly of wild tea tree DASZ reveals pedigree and selection history of tea varieties.</title>
        <authorList>
            <person name="Zhang W."/>
        </authorList>
    </citation>
    <scope>NUCLEOTIDE SEQUENCE [LARGE SCALE GENOMIC DNA]</scope>
    <source>
        <strain evidence="2">cv. G240</strain>
        <tissue evidence="1">Leaf</tissue>
    </source>
</reference>
<evidence type="ECO:0000313" key="2">
    <source>
        <dbReference type="Proteomes" id="UP000593564"/>
    </source>
</evidence>